<feature type="region of interest" description="Disordered" evidence="6">
    <location>
        <begin position="391"/>
        <end position="426"/>
    </location>
</feature>
<dbReference type="GO" id="GO:0005730">
    <property type="term" value="C:nucleolus"/>
    <property type="evidence" value="ECO:0007669"/>
    <property type="project" value="TreeGrafter"/>
</dbReference>
<evidence type="ECO:0000256" key="6">
    <source>
        <dbReference type="SAM" id="MobiDB-lite"/>
    </source>
</evidence>
<comment type="catalytic activity">
    <reaction evidence="1 5">
        <text>[protein]-peptidylproline (omega=180) = [protein]-peptidylproline (omega=0)</text>
        <dbReference type="Rhea" id="RHEA:16237"/>
        <dbReference type="Rhea" id="RHEA-COMP:10747"/>
        <dbReference type="Rhea" id="RHEA-COMP:10748"/>
        <dbReference type="ChEBI" id="CHEBI:83833"/>
        <dbReference type="ChEBI" id="CHEBI:83834"/>
        <dbReference type="EC" id="5.2.1.8"/>
    </reaction>
</comment>
<gene>
    <name evidence="8" type="ORF">DYB32_000879</name>
</gene>
<keyword evidence="9" id="KW-1185">Reference proteome</keyword>
<sequence>MVVVKGKDKRRGNEADNLEVISHTKGMRTLGGPSSGRFAADMRVRVGGYGRPDQTWGVDHPWHKTGEVDLHQMMSAKDRMEDGLLVEERPQGHGMSRAALKRKKKQQKLGKVPPVMAPTPSEPAADDAPNKKSLPVESKKLALFDDSDNDDVEPAPPTKKQKPSEDSSNVVKAKKQKAAAKPAHKIKRELQKQQREKEAAAKDLALLVEEKPVQLVLPLAEREALVAQYDAALGTDVKCPSGLVLRDTQLGRGQLPQPGQMLTVRYKGSLGQGGTVFGKGRIRHVLGERGADRNGCCDLGMLSVKFGEGAIISGWEEGLATMRPSGKRFLTIPPELAYGAAGKGDKIPPHSTLFFDVELVRIGTRQRDAVGDDDIPLPKAFVRQRIKDKASDAKLMTETDGKSKGKQIDSTKGPKLSHKKRGTHHP</sequence>
<keyword evidence="3 5" id="KW-0697">Rotamase</keyword>
<feature type="compositionally biased region" description="Basic and acidic residues" evidence="6">
    <location>
        <begin position="391"/>
        <end position="409"/>
    </location>
</feature>
<name>A0A3R6W3Q5_9STRA</name>
<dbReference type="Proteomes" id="UP000285060">
    <property type="component" value="Unassembled WGS sequence"/>
</dbReference>
<dbReference type="EC" id="5.2.1.8" evidence="2 5"/>
<dbReference type="PROSITE" id="PS50059">
    <property type="entry name" value="FKBP_PPIASE"/>
    <property type="match status" value="1"/>
</dbReference>
<evidence type="ECO:0000256" key="4">
    <source>
        <dbReference type="ARBA" id="ARBA00023235"/>
    </source>
</evidence>
<organism evidence="8 9">
    <name type="scientific">Aphanomyces invadans</name>
    <dbReference type="NCBI Taxonomy" id="157072"/>
    <lineage>
        <taxon>Eukaryota</taxon>
        <taxon>Sar</taxon>
        <taxon>Stramenopiles</taxon>
        <taxon>Oomycota</taxon>
        <taxon>Saprolegniomycetes</taxon>
        <taxon>Saprolegniales</taxon>
        <taxon>Verrucalvaceae</taxon>
        <taxon>Aphanomyces</taxon>
    </lineage>
</organism>
<keyword evidence="4 5" id="KW-0413">Isomerase</keyword>
<feature type="compositionally biased region" description="Basic residues" evidence="6">
    <location>
        <begin position="415"/>
        <end position="426"/>
    </location>
</feature>
<feature type="domain" description="PPIase FKBP-type" evidence="7">
    <location>
        <begin position="259"/>
        <end position="363"/>
    </location>
</feature>
<accession>A0A3R6W3Q5</accession>
<dbReference type="AlphaFoldDB" id="A0A3R6W3Q5"/>
<dbReference type="Pfam" id="PF00254">
    <property type="entry name" value="FKBP_C"/>
    <property type="match status" value="1"/>
</dbReference>
<proteinExistence type="predicted"/>
<feature type="region of interest" description="Disordered" evidence="6">
    <location>
        <begin position="87"/>
        <end position="194"/>
    </location>
</feature>
<feature type="compositionally biased region" description="Basic residues" evidence="6">
    <location>
        <begin position="99"/>
        <end position="108"/>
    </location>
</feature>
<evidence type="ECO:0000313" key="8">
    <source>
        <dbReference type="EMBL" id="RHY34535.1"/>
    </source>
</evidence>
<dbReference type="PANTHER" id="PTHR43811">
    <property type="entry name" value="FKBP-TYPE PEPTIDYL-PROLYL CIS-TRANS ISOMERASE FKPA"/>
    <property type="match status" value="1"/>
</dbReference>
<protein>
    <recommendedName>
        <fullName evidence="2 5">peptidylprolyl isomerase</fullName>
        <ecNumber evidence="2 5">5.2.1.8</ecNumber>
    </recommendedName>
</protein>
<dbReference type="PANTHER" id="PTHR43811:SF19">
    <property type="entry name" value="39 KDA FK506-BINDING NUCLEAR PROTEIN"/>
    <property type="match status" value="1"/>
</dbReference>
<dbReference type="GO" id="GO:0003755">
    <property type="term" value="F:peptidyl-prolyl cis-trans isomerase activity"/>
    <property type="evidence" value="ECO:0007669"/>
    <property type="project" value="UniProtKB-KW"/>
</dbReference>
<dbReference type="EMBL" id="QUSY01000025">
    <property type="protein sequence ID" value="RHY34535.1"/>
    <property type="molecule type" value="Genomic_DNA"/>
</dbReference>
<evidence type="ECO:0000256" key="2">
    <source>
        <dbReference type="ARBA" id="ARBA00013194"/>
    </source>
</evidence>
<dbReference type="InterPro" id="IPR046357">
    <property type="entry name" value="PPIase_dom_sf"/>
</dbReference>
<dbReference type="Gene3D" id="3.10.50.40">
    <property type="match status" value="1"/>
</dbReference>
<dbReference type="VEuPathDB" id="FungiDB:H310_10423"/>
<evidence type="ECO:0000259" key="7">
    <source>
        <dbReference type="PROSITE" id="PS50059"/>
    </source>
</evidence>
<evidence type="ECO:0000256" key="3">
    <source>
        <dbReference type="ARBA" id="ARBA00023110"/>
    </source>
</evidence>
<comment type="caution">
    <text evidence="8">The sequence shown here is derived from an EMBL/GenBank/DDBJ whole genome shotgun (WGS) entry which is preliminary data.</text>
</comment>
<dbReference type="InterPro" id="IPR001179">
    <property type="entry name" value="PPIase_FKBP_dom"/>
</dbReference>
<reference evidence="8 9" key="1">
    <citation type="submission" date="2018-08" db="EMBL/GenBank/DDBJ databases">
        <title>Aphanomyces genome sequencing and annotation.</title>
        <authorList>
            <person name="Minardi D."/>
            <person name="Oidtmann B."/>
            <person name="Van Der Giezen M."/>
            <person name="Studholme D.J."/>
        </authorList>
    </citation>
    <scope>NUCLEOTIDE SEQUENCE [LARGE SCALE GENOMIC DNA]</scope>
    <source>
        <strain evidence="8 9">NJM0002</strain>
    </source>
</reference>
<evidence type="ECO:0000256" key="5">
    <source>
        <dbReference type="PROSITE-ProRule" id="PRU00277"/>
    </source>
</evidence>
<feature type="compositionally biased region" description="Basic residues" evidence="6">
    <location>
        <begin position="172"/>
        <end position="187"/>
    </location>
</feature>
<evidence type="ECO:0000256" key="1">
    <source>
        <dbReference type="ARBA" id="ARBA00000971"/>
    </source>
</evidence>
<dbReference type="SUPFAM" id="SSF54534">
    <property type="entry name" value="FKBP-like"/>
    <property type="match status" value="1"/>
</dbReference>
<evidence type="ECO:0000313" key="9">
    <source>
        <dbReference type="Proteomes" id="UP000285060"/>
    </source>
</evidence>
<dbReference type="GO" id="GO:0000785">
    <property type="term" value="C:chromatin"/>
    <property type="evidence" value="ECO:0007669"/>
    <property type="project" value="TreeGrafter"/>
</dbReference>